<name>A0A397VKK5_9GLOM</name>
<protein>
    <submittedName>
        <fullName evidence="1">Uncharacterized protein</fullName>
    </submittedName>
</protein>
<dbReference type="AlphaFoldDB" id="A0A397VKK5"/>
<evidence type="ECO:0000313" key="1">
    <source>
        <dbReference type="EMBL" id="RIB22351.1"/>
    </source>
</evidence>
<accession>A0A397VKK5</accession>
<reference evidence="1 2" key="1">
    <citation type="submission" date="2018-06" db="EMBL/GenBank/DDBJ databases">
        <title>Comparative genomics reveals the genomic features of Rhizophagus irregularis, R. cerebriforme, R. diaphanum and Gigaspora rosea, and their symbiotic lifestyle signature.</title>
        <authorList>
            <person name="Morin E."/>
            <person name="San Clemente H."/>
            <person name="Chen E.C.H."/>
            <person name="De La Providencia I."/>
            <person name="Hainaut M."/>
            <person name="Kuo A."/>
            <person name="Kohler A."/>
            <person name="Murat C."/>
            <person name="Tang N."/>
            <person name="Roy S."/>
            <person name="Loubradou J."/>
            <person name="Henrissat B."/>
            <person name="Grigoriev I.V."/>
            <person name="Corradi N."/>
            <person name="Roux C."/>
            <person name="Martin F.M."/>
        </authorList>
    </citation>
    <scope>NUCLEOTIDE SEQUENCE [LARGE SCALE GENOMIC DNA]</scope>
    <source>
        <strain evidence="1 2">DAOM 194757</strain>
    </source>
</reference>
<evidence type="ECO:0000313" key="2">
    <source>
        <dbReference type="Proteomes" id="UP000266673"/>
    </source>
</evidence>
<organism evidence="1 2">
    <name type="scientific">Gigaspora rosea</name>
    <dbReference type="NCBI Taxonomy" id="44941"/>
    <lineage>
        <taxon>Eukaryota</taxon>
        <taxon>Fungi</taxon>
        <taxon>Fungi incertae sedis</taxon>
        <taxon>Mucoromycota</taxon>
        <taxon>Glomeromycotina</taxon>
        <taxon>Glomeromycetes</taxon>
        <taxon>Diversisporales</taxon>
        <taxon>Gigasporaceae</taxon>
        <taxon>Gigaspora</taxon>
    </lineage>
</organism>
<dbReference type="OrthoDB" id="2438105at2759"/>
<gene>
    <name evidence="1" type="ORF">C2G38_2033649</name>
</gene>
<dbReference type="Proteomes" id="UP000266673">
    <property type="component" value="Unassembled WGS sequence"/>
</dbReference>
<proteinExistence type="predicted"/>
<dbReference type="EMBL" id="QKWP01000313">
    <property type="protein sequence ID" value="RIB22351.1"/>
    <property type="molecule type" value="Genomic_DNA"/>
</dbReference>
<comment type="caution">
    <text evidence="1">The sequence shown here is derived from an EMBL/GenBank/DDBJ whole genome shotgun (WGS) entry which is preliminary data.</text>
</comment>
<keyword evidence="2" id="KW-1185">Reference proteome</keyword>
<sequence length="163" mass="19375">MPDFLVCLTMKPRNIVEDPYSFFKEELLESTNVLDDDQPNKLISDIESGTQKALELHQKWLNCWLHLPLNVCHLGGKHGQEALLIYEPTICTFIWELCYMKFIELDIEHGEFNDFGLSNALEDPTFNYEFYEFIHERKPLNQLPKLLDFIKNRIWYIRFISSN</sequence>